<dbReference type="AlphaFoldDB" id="A0A4Q7LTA3"/>
<protein>
    <submittedName>
        <fullName evidence="3">Doubled CXXCH motif protein</fullName>
    </submittedName>
</protein>
<evidence type="ECO:0000313" key="3">
    <source>
        <dbReference type="EMBL" id="RZS58146.1"/>
    </source>
</evidence>
<keyword evidence="4" id="KW-1185">Reference proteome</keyword>
<keyword evidence="2" id="KW-0732">Signal</keyword>
<dbReference type="InterPro" id="IPR036280">
    <property type="entry name" value="Multihaem_cyt_sf"/>
</dbReference>
<sequence length="868" mass="90436">MTLLAAVLPNRRAVLLLASAAVALLLAVASVDAPRAQRVSDVRGTRHNLSVDGPGAAHAGSGGTDQVCVFCHTPHGASQTDDGGAALRSPLWNRRVPAGSTYTPYASESLDAQAIVDGFSGLPGGSSKLCLSCHDGTLALGNVNVLNGLAGASIPMVGTGPGGTMPVGEGTASGFTRNLGTDLRNDHPISLTFNSALAQRDGELRGVDAQQRWPGGSGSVVGVRAPGYKPQLPLQPTGVNGAGQVQCATCHDPHIRELDSARGNQKFLRGQRFQEAAPSAAHNPATDMVCLGCHDKNLASGSWAYSAHARPDVADETYRDAAATLREFPLALPVWKAGCLNCHDTHTVPGARRLTREGTDAPRPAANLLAARQGGNPAQEQTCFQCHTSTARSVLNNGLQVPDIETDFSAPIRMPITSADQGNAGEEVHDIGGSFIDPGVDCTGPANRCGADFIESRARLARRHAECTDCHNPHRLIKARLFTGGAGGLAGPPDAAATHRHDEAPGYTHTNLASGALRGTFGVEPVYGSTSFQQLPSGYTVKRGDPGNSVDTAVTAPYVTREYQVCLKCHSDHAYPDNNAHPLGSRPALGHPGGTPPGTNNLTVYTNQAREFQAPLTHKGDTTSANSGAGANFATNNHRSWHPVMDGTGRSGANAAAFRAPWGNAIGSQTMYCSDCHGSSTAPTTVVPNGGEDGSAWGPHGSSNAFLLKGVWNSNVGSGGAANALCFKCHNESTYAGAGAGQTGFSNTDKGNLHAFHTEKIGRIRCNWCHVAVPHGWKNKGLLVNLNDVGPEAGRAGNEEWRENAPGQAYNQEPYYLNAKLKVRTFATSGNWTDSNCGSAASATTFGTNGNAALSGKDWMKDVCSNPP</sequence>
<gene>
    <name evidence="3" type="ORF">EV685_0425</name>
</gene>
<dbReference type="RefSeq" id="WP_275938332.1">
    <property type="nucleotide sequence ID" value="NZ_SGWV01000007.1"/>
</dbReference>
<feature type="region of interest" description="Disordered" evidence="1">
    <location>
        <begin position="578"/>
        <end position="600"/>
    </location>
</feature>
<dbReference type="EMBL" id="SGWV01000007">
    <property type="protein sequence ID" value="RZS58146.1"/>
    <property type="molecule type" value="Genomic_DNA"/>
</dbReference>
<reference evidence="3 4" key="1">
    <citation type="submission" date="2019-02" db="EMBL/GenBank/DDBJ databases">
        <title>Genomic Encyclopedia of Type Strains, Phase IV (KMG-IV): sequencing the most valuable type-strain genomes for metagenomic binning, comparative biology and taxonomic classification.</title>
        <authorList>
            <person name="Goeker M."/>
        </authorList>
    </citation>
    <scope>NUCLEOTIDE SEQUENCE [LARGE SCALE GENOMIC DNA]</scope>
    <source>
        <strain evidence="3 4">DSM 10617</strain>
    </source>
</reference>
<comment type="caution">
    <text evidence="3">The sequence shown here is derived from an EMBL/GenBank/DDBJ whole genome shotgun (WGS) entry which is preliminary data.</text>
</comment>
<proteinExistence type="predicted"/>
<feature type="signal peptide" evidence="2">
    <location>
        <begin position="1"/>
        <end position="33"/>
    </location>
</feature>
<evidence type="ECO:0000256" key="1">
    <source>
        <dbReference type="SAM" id="MobiDB-lite"/>
    </source>
</evidence>
<evidence type="ECO:0000313" key="4">
    <source>
        <dbReference type="Proteomes" id="UP000293433"/>
    </source>
</evidence>
<dbReference type="SUPFAM" id="SSF48695">
    <property type="entry name" value="Multiheme cytochromes"/>
    <property type="match status" value="2"/>
</dbReference>
<dbReference type="Proteomes" id="UP000293433">
    <property type="component" value="Unassembled WGS sequence"/>
</dbReference>
<name>A0A4Q7LTA3_9BURK</name>
<organism evidence="3 4">
    <name type="scientific">Sphaerotilus mobilis</name>
    <dbReference type="NCBI Taxonomy" id="47994"/>
    <lineage>
        <taxon>Bacteria</taxon>
        <taxon>Pseudomonadati</taxon>
        <taxon>Pseudomonadota</taxon>
        <taxon>Betaproteobacteria</taxon>
        <taxon>Burkholderiales</taxon>
        <taxon>Sphaerotilaceae</taxon>
        <taxon>Sphaerotilus</taxon>
    </lineage>
</organism>
<feature type="chain" id="PRO_5020841124" evidence="2">
    <location>
        <begin position="34"/>
        <end position="868"/>
    </location>
</feature>
<accession>A0A4Q7LTA3</accession>
<evidence type="ECO:0000256" key="2">
    <source>
        <dbReference type="SAM" id="SignalP"/>
    </source>
</evidence>
<dbReference type="Gene3D" id="1.10.1130.10">
    <property type="entry name" value="Flavocytochrome C3, Chain A"/>
    <property type="match status" value="1"/>
</dbReference>